<feature type="chain" id="PRO_5045097152" evidence="1">
    <location>
        <begin position="36"/>
        <end position="230"/>
    </location>
</feature>
<dbReference type="RefSeq" id="WP_322466955.1">
    <property type="nucleotide sequence ID" value="NZ_JAXOJX010000039.1"/>
</dbReference>
<protein>
    <submittedName>
        <fullName evidence="2">Uncharacterized protein</fullName>
    </submittedName>
</protein>
<evidence type="ECO:0000256" key="1">
    <source>
        <dbReference type="SAM" id="SignalP"/>
    </source>
</evidence>
<evidence type="ECO:0000313" key="2">
    <source>
        <dbReference type="EMBL" id="MDZ5459120.1"/>
    </source>
</evidence>
<sequence>MVEDGTAFPTTLAPRRRWRWRTAAALLLPLLLAHATGSTQNNTPRLRPLAANAPALAPASRMPPAAASRHAAIDAVLAADLLAWASRLSGLPNPPGEALPRFIPLPQREIARTVCDDRPAGCESLVAVYDTDRRHILYRDTLDMRDPTDQSFIVHELVHHLQFLQRGESLFASCQSTLSGEAQAYRVQNLYQDHFRQWQRMGEVLRYMHCDGSGAEPVARLMGLPGMPAR</sequence>
<proteinExistence type="predicted"/>
<name>A0ABU5IJP2_9BURK</name>
<organism evidence="2 3">
    <name type="scientific">Azohydromonas lata</name>
    <dbReference type="NCBI Taxonomy" id="45677"/>
    <lineage>
        <taxon>Bacteria</taxon>
        <taxon>Pseudomonadati</taxon>
        <taxon>Pseudomonadota</taxon>
        <taxon>Betaproteobacteria</taxon>
        <taxon>Burkholderiales</taxon>
        <taxon>Sphaerotilaceae</taxon>
        <taxon>Azohydromonas</taxon>
    </lineage>
</organism>
<keyword evidence="3" id="KW-1185">Reference proteome</keyword>
<dbReference type="EMBL" id="JAXOJX010000039">
    <property type="protein sequence ID" value="MDZ5459120.1"/>
    <property type="molecule type" value="Genomic_DNA"/>
</dbReference>
<accession>A0ABU5IJP2</accession>
<reference evidence="2 3" key="1">
    <citation type="submission" date="2023-11" db="EMBL/GenBank/DDBJ databases">
        <title>Draft genome of Azohydromonas lata strain H1 (DSM1123), a polyhydroxyalkanoate producer.</title>
        <authorList>
            <person name="Traversa D."/>
            <person name="D'Addabbo P."/>
            <person name="Pazzani C."/>
            <person name="Manzari C."/>
            <person name="Chiara M."/>
            <person name="Scrascia M."/>
        </authorList>
    </citation>
    <scope>NUCLEOTIDE SEQUENCE [LARGE SCALE GENOMIC DNA]</scope>
    <source>
        <strain evidence="2 3">H1</strain>
    </source>
</reference>
<gene>
    <name evidence="2" type="ORF">SM757_21310</name>
</gene>
<keyword evidence="1" id="KW-0732">Signal</keyword>
<comment type="caution">
    <text evidence="2">The sequence shown here is derived from an EMBL/GenBank/DDBJ whole genome shotgun (WGS) entry which is preliminary data.</text>
</comment>
<dbReference type="Proteomes" id="UP001293718">
    <property type="component" value="Unassembled WGS sequence"/>
</dbReference>
<feature type="signal peptide" evidence="1">
    <location>
        <begin position="1"/>
        <end position="35"/>
    </location>
</feature>
<evidence type="ECO:0000313" key="3">
    <source>
        <dbReference type="Proteomes" id="UP001293718"/>
    </source>
</evidence>